<name>A0A1H4HGW1_9BURK</name>
<dbReference type="STRING" id="83784.SAMN05192564_10935"/>
<gene>
    <name evidence="6" type="ORF">SAMN05192564_10935</name>
</gene>
<feature type="domain" description="Type VI secretion system IcmF C-terminal" evidence="3">
    <location>
        <begin position="1018"/>
        <end position="1109"/>
    </location>
</feature>
<reference evidence="7" key="1">
    <citation type="submission" date="2016-10" db="EMBL/GenBank/DDBJ databases">
        <authorList>
            <person name="Varghese N."/>
            <person name="Submissions S."/>
        </authorList>
    </citation>
    <scope>NUCLEOTIDE SEQUENCE [LARGE SCALE GENOMIC DNA]</scope>
    <source>
        <strain evidence="7">LMG 24000</strain>
    </source>
</reference>
<dbReference type="InterPro" id="IPR053156">
    <property type="entry name" value="T6SS_TssM-like"/>
</dbReference>
<dbReference type="OrthoDB" id="9758229at2"/>
<feature type="compositionally biased region" description="Low complexity" evidence="1">
    <location>
        <begin position="1235"/>
        <end position="1248"/>
    </location>
</feature>
<dbReference type="RefSeq" id="WP_090536898.1">
    <property type="nucleotide sequence ID" value="NZ_FNRQ01000009.1"/>
</dbReference>
<dbReference type="InterPro" id="IPR010623">
    <property type="entry name" value="IcmF_C"/>
</dbReference>
<dbReference type="InterPro" id="IPR048677">
    <property type="entry name" value="TssM1_hel"/>
</dbReference>
<dbReference type="Pfam" id="PF06761">
    <property type="entry name" value="IcmF-related"/>
    <property type="match status" value="1"/>
</dbReference>
<protein>
    <submittedName>
        <fullName evidence="6">Type VI secretion system protein ImpL</fullName>
    </submittedName>
</protein>
<sequence>MNRKFKLDLFGVLVAVVLPGVMVWYRSEWFGIPFEHRGLALAVLCALFVVLLMAFSFDDSSRPAVAWRKVKHWVDRQAGSGRSVDERLDLDSHRMRSLKAELTLRHGWRWRYRDRWIVLAGDEALVEKLAPGLPDTGYVITGDTVLLYAKETHDKLETEWLDQIRRLRRRRPVDAIVGIVATQTAGNQPFDAERIAQRLVRHARALRWAAPAYLLNVADVDTITTRRDEVIGCTWSNARTSTVEINGSLRVLSTDLADAGVVRLTKTPSDRSAGELSRHISRYEESLSDLIVRIGQSRVWRSAVHGLLFASLFKERVATVDEATAEENGAAACIAQGHAEDQTVPRATWQTIATHSRQIHGRRVGLSLPTAAAWMTTALAGLWLAGTMLSGFTNRATIQTAADTTAELDASQSPTQNPTQAAQHLDALQKQLDTVESHQHDGAPWYTRFGLNHDAALYAALWPSYENAVARIVVGPIRTKLESRLRQLASLSDAEIASGGEAQVNAAYATLKAYLMLARPEHADVTFLTPQLTATAAPSRPLNSNLSEGAWQDLRNRLIAFYASHLKQNAATGGASLAIIPDAVLVNATRQTVIGVRGIQNSTDALYQQIIEEAKPKYPPVSLATLLGGTSSRGLFNTTDTLPGVFTRTAWDERISKAIDKAGDQRTIAGDWVLSDTQPTRTPAQSLKADLQQRYFDDYARAWAQFLNSVRWQPATTLSGTVDQLTLLADPQRSPLAALMNVVVYQAGAGATTQSLSDTLINKAQQLVGAREKDPSKVAQPHNAAPLATAFGPLLRLAGSDLANPVTTAGDVTTAAQASTTSELSVQRYMERVTAMRLKLQQIMMSSDPDAMSRMAAQAVLQGRTSDIADSRDYASRVAASLGQQWAGFGDLFQQPLDQTWQVVLQPAASSLNDTWRTGILADWNRNFAGRYPFADSDNDASLPEMARFMRPDSGLISQFMTTQLAGVVERQGDRWVAAQGSGHGALTVDPAFLTALNTLMRVSTSLFPTGDAHVRYELRAVPTPGVTDMNFVLSGRELHYFNQKEEWVPFVWPGDALENVSRIEWQTEQGGLRSAFDTQGRFGLIRLLERATVTPQDNARYLLAWTPDALKDTSLRGQSHGIPLRVQLRSEAGAGPLDMLALRRFSLPQRIFLTGSSQGAQKQAIGELPPMPAAMLESARLALVQLPPGRPGDVNRTGNADRVSMDPVARHATAATASKQTRPVTPEVTESRAKPAASEAAAMESRAGVPLSDTKPGSAARLAARLSGANRLLANAFVY</sequence>
<dbReference type="Pfam" id="PF21070">
    <property type="entry name" value="IcmF_helical"/>
    <property type="match status" value="1"/>
</dbReference>
<evidence type="ECO:0000313" key="7">
    <source>
        <dbReference type="Proteomes" id="UP000198638"/>
    </source>
</evidence>
<proteinExistence type="predicted"/>
<feature type="region of interest" description="Disordered" evidence="1">
    <location>
        <begin position="1213"/>
        <end position="1257"/>
    </location>
</feature>
<feature type="transmembrane region" description="Helical" evidence="2">
    <location>
        <begin position="7"/>
        <end position="26"/>
    </location>
</feature>
<dbReference type="PANTHER" id="PTHR36153:SF1">
    <property type="entry name" value="TYPE VI SECRETION SYSTEM COMPONENT TSSM1"/>
    <property type="match status" value="1"/>
</dbReference>
<keyword evidence="2" id="KW-0812">Transmembrane</keyword>
<feature type="domain" description="Type VI secretion system component TssM1 helical" evidence="5">
    <location>
        <begin position="907"/>
        <end position="1013"/>
    </location>
</feature>
<evidence type="ECO:0000259" key="3">
    <source>
        <dbReference type="Pfam" id="PF06744"/>
    </source>
</evidence>
<dbReference type="Pfam" id="PF06744">
    <property type="entry name" value="IcmF_C"/>
    <property type="match status" value="1"/>
</dbReference>
<keyword evidence="2" id="KW-0472">Membrane</keyword>
<dbReference type="InterPro" id="IPR009612">
    <property type="entry name" value="IcmF-rel"/>
</dbReference>
<dbReference type="AlphaFoldDB" id="A0A1H4HGW1"/>
<dbReference type="Proteomes" id="UP000198638">
    <property type="component" value="Unassembled WGS sequence"/>
</dbReference>
<dbReference type="EMBL" id="FNRQ01000009">
    <property type="protein sequence ID" value="SEB21099.1"/>
    <property type="molecule type" value="Genomic_DNA"/>
</dbReference>
<evidence type="ECO:0000313" key="6">
    <source>
        <dbReference type="EMBL" id="SEB21099.1"/>
    </source>
</evidence>
<organism evidence="6 7">
    <name type="scientific">Paraburkholderia sartisoli</name>
    <dbReference type="NCBI Taxonomy" id="83784"/>
    <lineage>
        <taxon>Bacteria</taxon>
        <taxon>Pseudomonadati</taxon>
        <taxon>Pseudomonadota</taxon>
        <taxon>Betaproteobacteria</taxon>
        <taxon>Burkholderiales</taxon>
        <taxon>Burkholderiaceae</taxon>
        <taxon>Paraburkholderia</taxon>
    </lineage>
</organism>
<feature type="domain" description="IcmF-related" evidence="4">
    <location>
        <begin position="424"/>
        <end position="746"/>
    </location>
</feature>
<keyword evidence="2" id="KW-1133">Transmembrane helix</keyword>
<keyword evidence="7" id="KW-1185">Reference proteome</keyword>
<feature type="transmembrane region" description="Helical" evidence="2">
    <location>
        <begin position="38"/>
        <end position="57"/>
    </location>
</feature>
<accession>A0A1H4HGW1</accession>
<evidence type="ECO:0000256" key="1">
    <source>
        <dbReference type="SAM" id="MobiDB-lite"/>
    </source>
</evidence>
<evidence type="ECO:0000259" key="4">
    <source>
        <dbReference type="Pfam" id="PF06761"/>
    </source>
</evidence>
<feature type="transmembrane region" description="Helical" evidence="2">
    <location>
        <begin position="364"/>
        <end position="385"/>
    </location>
</feature>
<dbReference type="PANTHER" id="PTHR36153">
    <property type="entry name" value="INNER MEMBRANE PROTEIN-RELATED"/>
    <property type="match status" value="1"/>
</dbReference>
<evidence type="ECO:0000256" key="2">
    <source>
        <dbReference type="SAM" id="Phobius"/>
    </source>
</evidence>
<evidence type="ECO:0000259" key="5">
    <source>
        <dbReference type="Pfam" id="PF21070"/>
    </source>
</evidence>